<comment type="caution">
    <text evidence="2">The sequence shown here is derived from an EMBL/GenBank/DDBJ whole genome shotgun (WGS) entry which is preliminary data.</text>
</comment>
<feature type="domain" description="VOC" evidence="1">
    <location>
        <begin position="20"/>
        <end position="136"/>
    </location>
</feature>
<dbReference type="InterPro" id="IPR029068">
    <property type="entry name" value="Glyas_Bleomycin-R_OHBP_Dase"/>
</dbReference>
<dbReference type="OrthoDB" id="9792626at2"/>
<proteinExistence type="predicted"/>
<accession>A0A2T8HYD2</accession>
<dbReference type="Proteomes" id="UP000245911">
    <property type="component" value="Unassembled WGS sequence"/>
</dbReference>
<dbReference type="AlphaFoldDB" id="A0A2T8HYD2"/>
<name>A0A2T8HYD2_9RHOB</name>
<dbReference type="InterPro" id="IPR037523">
    <property type="entry name" value="VOC_core"/>
</dbReference>
<dbReference type="Gene3D" id="3.10.180.10">
    <property type="entry name" value="2,3-Dihydroxybiphenyl 1,2-Dioxygenase, domain 1"/>
    <property type="match status" value="2"/>
</dbReference>
<dbReference type="InterPro" id="IPR004360">
    <property type="entry name" value="Glyas_Fos-R_dOase_dom"/>
</dbReference>
<evidence type="ECO:0000259" key="1">
    <source>
        <dbReference type="PROSITE" id="PS51819"/>
    </source>
</evidence>
<dbReference type="RefSeq" id="WP_116556774.1">
    <property type="nucleotide sequence ID" value="NZ_QDKM01000001.1"/>
</dbReference>
<dbReference type="SUPFAM" id="SSF54593">
    <property type="entry name" value="Glyoxalase/Bleomycin resistance protein/Dihydroxybiphenyl dioxygenase"/>
    <property type="match status" value="2"/>
</dbReference>
<organism evidence="2 3">
    <name type="scientific">Pararhodobacter oceanensis</name>
    <dbReference type="NCBI Taxonomy" id="2172121"/>
    <lineage>
        <taxon>Bacteria</taxon>
        <taxon>Pseudomonadati</taxon>
        <taxon>Pseudomonadota</taxon>
        <taxon>Alphaproteobacteria</taxon>
        <taxon>Rhodobacterales</taxon>
        <taxon>Paracoccaceae</taxon>
        <taxon>Pararhodobacter</taxon>
    </lineage>
</organism>
<dbReference type="PANTHER" id="PTHR43279:SF1">
    <property type="entry name" value="CATECHOL-2,3-DIOXYGENASE"/>
    <property type="match status" value="1"/>
</dbReference>
<dbReference type="PANTHER" id="PTHR43279">
    <property type="entry name" value="CATECHOL-2,3-DIOXYGENASE"/>
    <property type="match status" value="1"/>
</dbReference>
<dbReference type="Pfam" id="PF00903">
    <property type="entry name" value="Glyoxalase"/>
    <property type="match status" value="2"/>
</dbReference>
<keyword evidence="3" id="KW-1185">Reference proteome</keyword>
<sequence length="290" mass="31048">MPAEISAPTAYFDITKAPLRISAVRLKVRDLARMRGFYHSILGLQVIAEGAQQVTLGIGETPLLVLSGDPALTPNDPQQAGLFHTAFLLPARADLARWLAHTIQRGQRLQGASDHLVSEALYLADPEGNGIEIYTDRPLAEWHDATGNIRMATEPLDLQALLAEAGDTAWAGFPQGGCIGHVHLQVGDTGKADRFYRDIIGLDIPATYPGASFYGSGGYHHQLAGNIWNARGAGHRPSGMAGLEAVEITLNAAELTQVKTRAQVANVPHSAHPTGLTLHDPWGTEITLKA</sequence>
<dbReference type="EMBL" id="QDKM01000001">
    <property type="protein sequence ID" value="PVH30362.1"/>
    <property type="molecule type" value="Genomic_DNA"/>
</dbReference>
<evidence type="ECO:0000313" key="3">
    <source>
        <dbReference type="Proteomes" id="UP000245911"/>
    </source>
</evidence>
<protein>
    <submittedName>
        <fullName evidence="2">Glyoxalase</fullName>
    </submittedName>
</protein>
<dbReference type="PROSITE" id="PS51819">
    <property type="entry name" value="VOC"/>
    <property type="match status" value="1"/>
</dbReference>
<gene>
    <name evidence="2" type="ORF">DDE20_02080</name>
</gene>
<reference evidence="2 3" key="1">
    <citation type="submission" date="2018-04" db="EMBL/GenBank/DDBJ databases">
        <title>Pararhodobacter oceanense sp. nov., isolated from marine intertidal sediment.</title>
        <authorList>
            <person name="Wang X.-L."/>
            <person name="Du Z.-J."/>
        </authorList>
    </citation>
    <scope>NUCLEOTIDE SEQUENCE [LARGE SCALE GENOMIC DNA]</scope>
    <source>
        <strain evidence="2 3">AM505</strain>
    </source>
</reference>
<evidence type="ECO:0000313" key="2">
    <source>
        <dbReference type="EMBL" id="PVH30362.1"/>
    </source>
</evidence>